<protein>
    <recommendedName>
        <fullName evidence="5">t-SNARE coiled-coil homology domain-containing protein</fullName>
    </recommendedName>
</protein>
<evidence type="ECO:0008006" key="5">
    <source>
        <dbReference type="Google" id="ProtNLM"/>
    </source>
</evidence>
<keyword evidence="2" id="KW-1133">Transmembrane helix</keyword>
<dbReference type="EMBL" id="MK825589">
    <property type="protein sequence ID" value="QFV20523.1"/>
    <property type="molecule type" value="mRNA"/>
</dbReference>
<evidence type="ECO:0000256" key="1">
    <source>
        <dbReference type="SAM" id="MobiDB-lite"/>
    </source>
</evidence>
<evidence type="ECO:0000313" key="4">
    <source>
        <dbReference type="EMBL" id="QFV20523.1"/>
    </source>
</evidence>
<accession>A0A5P9S444</accession>
<feature type="chain" id="PRO_5024393002" description="t-SNARE coiled-coil homology domain-containing protein" evidence="3">
    <location>
        <begin position="26"/>
        <end position="448"/>
    </location>
</feature>
<feature type="signal peptide" evidence="3">
    <location>
        <begin position="1"/>
        <end position="25"/>
    </location>
</feature>
<keyword evidence="3" id="KW-0732">Signal</keyword>
<sequence length="448" mass="48153">MQYTNIFCLFRFGCTGLCHLKVGAACTLVLVCTDRTFVSVCLSRDACISVMRRIFASRRCPSTYVHVVSLICSVAVTAFFPEAVREAVSSALQAYLNHHTSGVPCSKPQETAAGGRLEHQATAGVEEGGISADLAASGEDGGERFRDEAAVVSDTEIEAWKWEAIGADSEAPTDTECYGDGRVKTSKGANERPTHHIPEVQRGSAAEEECRVAGHPQWPEGRRASSAGQQLEVAATAGVGTSTSDSKSRSQHVARIAFAEVEAMPEKAVAPGAVQAPVADQTSSAIVRARPGEQIIRGSDQPSVRGVRLGVETAERQSLFPSAGSIRRRRGKREKSSEGSQCVLGSASEKPATEKDREDDVTGQLLGLAQEMKVEATRFGEVLQRDNERLQRTGEAQQQCIDDTEASTRQTRSFIKGTGFGFLYAMILLVIACALFVFMLGFILFVRG</sequence>
<reference evidence="4" key="1">
    <citation type="journal article" date="2019" name="Transbound. Emerg. Dis.">
        <title>In silico identification of immunotherapeutic and diagnostic targets in the glycosylphosphatidylinositol metabolism of the coccidian Sarcocystis aucheniae.</title>
        <authorList>
            <person name="Decker C."/>
            <person name="Wieser S.N."/>
            <person name="Soria M."/>
            <person name="de Alba P."/>
            <person name="Florin-Christensen M."/>
            <person name="Schnittger L."/>
        </authorList>
    </citation>
    <scope>NUCLEOTIDE SEQUENCE</scope>
    <source>
        <strain evidence="4">T1</strain>
    </source>
</reference>
<dbReference type="AlphaFoldDB" id="A0A5P9S444"/>
<feature type="compositionally biased region" description="Basic and acidic residues" evidence="1">
    <location>
        <begin position="184"/>
        <end position="199"/>
    </location>
</feature>
<feature type="region of interest" description="Disordered" evidence="1">
    <location>
        <begin position="184"/>
        <end position="229"/>
    </location>
</feature>
<evidence type="ECO:0000256" key="3">
    <source>
        <dbReference type="SAM" id="SignalP"/>
    </source>
</evidence>
<name>A0A5P9S444_9APIC</name>
<feature type="region of interest" description="Disordered" evidence="1">
    <location>
        <begin position="320"/>
        <end position="359"/>
    </location>
</feature>
<keyword evidence="2" id="KW-0472">Membrane</keyword>
<evidence type="ECO:0000256" key="2">
    <source>
        <dbReference type="SAM" id="Phobius"/>
    </source>
</evidence>
<organism evidence="4">
    <name type="scientific">Sarcocystis aucheniae</name>
    <dbReference type="NCBI Taxonomy" id="65407"/>
    <lineage>
        <taxon>Eukaryota</taxon>
        <taxon>Sar</taxon>
        <taxon>Alveolata</taxon>
        <taxon>Apicomplexa</taxon>
        <taxon>Conoidasida</taxon>
        <taxon>Coccidia</taxon>
        <taxon>Eucoccidiorida</taxon>
        <taxon>Eimeriorina</taxon>
        <taxon>Sarcocystidae</taxon>
        <taxon>Sarcocystis</taxon>
    </lineage>
</organism>
<feature type="transmembrane region" description="Helical" evidence="2">
    <location>
        <begin position="422"/>
        <end position="446"/>
    </location>
</feature>
<proteinExistence type="evidence at transcript level"/>
<keyword evidence="2" id="KW-0812">Transmembrane</keyword>